<accession>A0A5N6YHP9</accession>
<evidence type="ECO:0000259" key="9">
    <source>
        <dbReference type="PROSITE" id="PS50011"/>
    </source>
</evidence>
<feature type="domain" description="Protein kinase" evidence="9">
    <location>
        <begin position="45"/>
        <end position="327"/>
    </location>
</feature>
<keyword evidence="4" id="KW-0547">Nucleotide-binding</keyword>
<dbReference type="EMBL" id="ML737121">
    <property type="protein sequence ID" value="KAE8344981.1"/>
    <property type="molecule type" value="Genomic_DNA"/>
</dbReference>
<dbReference type="PANTHER" id="PTHR47634:SF9">
    <property type="entry name" value="PROTEIN KINASE DOMAIN-CONTAINING PROTEIN-RELATED"/>
    <property type="match status" value="1"/>
</dbReference>
<comment type="catalytic activity">
    <reaction evidence="7">
        <text>L-threonyl-[protein] + ATP = O-phospho-L-threonyl-[protein] + ADP + H(+)</text>
        <dbReference type="Rhea" id="RHEA:46608"/>
        <dbReference type="Rhea" id="RHEA-COMP:11060"/>
        <dbReference type="Rhea" id="RHEA-COMP:11605"/>
        <dbReference type="ChEBI" id="CHEBI:15378"/>
        <dbReference type="ChEBI" id="CHEBI:30013"/>
        <dbReference type="ChEBI" id="CHEBI:30616"/>
        <dbReference type="ChEBI" id="CHEBI:61977"/>
        <dbReference type="ChEBI" id="CHEBI:456216"/>
        <dbReference type="EC" id="2.7.11.1"/>
    </reaction>
</comment>
<gene>
    <name evidence="10" type="ORF">BDV24DRAFT_148427</name>
</gene>
<dbReference type="Proteomes" id="UP000325558">
    <property type="component" value="Unassembled WGS sequence"/>
</dbReference>
<dbReference type="OrthoDB" id="5979581at2759"/>
<dbReference type="Gene3D" id="3.30.200.20">
    <property type="entry name" value="Phosphorylase Kinase, domain 1"/>
    <property type="match status" value="1"/>
</dbReference>
<dbReference type="SUPFAM" id="SSF56112">
    <property type="entry name" value="Protein kinase-like (PK-like)"/>
    <property type="match status" value="1"/>
</dbReference>
<dbReference type="GO" id="GO:0005524">
    <property type="term" value="F:ATP binding"/>
    <property type="evidence" value="ECO:0007669"/>
    <property type="project" value="UniProtKB-KW"/>
</dbReference>
<evidence type="ECO:0000313" key="10">
    <source>
        <dbReference type="EMBL" id="KAE8344981.1"/>
    </source>
</evidence>
<sequence>MRNKREKKKRRGLDAHRHFEEENTPYYDPIRFYPAKLGSVLNSRYQLVTKAGYGTSSTIWLARDLNQWRWLRDKYVASKINASTHHSRENAAQNALDILKQIDEKNPQHEGWQFTRHLLDSFYVEYDSRKHLAFAFEPLREPLWLYRERRPMIPEESAKDEYKDPLPQKTCSDGRTIYLSRNNYGPTLKTTGIIAITDFDLSVPGDRPNSGCIQAEIYRAPEVILDAGFTYSADIWSLGVMLFKDVDPLRDQEYNETNHLAHITSLFGPPPEDIMARGRRSDLFYTSDAKHHYCFHVPAAFKFESLIRNIHGDDKRMYIESVNKMIK</sequence>
<evidence type="ECO:0000256" key="1">
    <source>
        <dbReference type="ARBA" id="ARBA00012513"/>
    </source>
</evidence>
<dbReference type="PANTHER" id="PTHR47634">
    <property type="entry name" value="PROTEIN KINASE DOMAIN-CONTAINING PROTEIN-RELATED"/>
    <property type="match status" value="1"/>
</dbReference>
<dbReference type="SMART" id="SM00220">
    <property type="entry name" value="S_TKc"/>
    <property type="match status" value="1"/>
</dbReference>
<dbReference type="EC" id="2.7.11.1" evidence="1"/>
<name>A0A5N6YHP9_9EURO</name>
<evidence type="ECO:0000256" key="5">
    <source>
        <dbReference type="ARBA" id="ARBA00022777"/>
    </source>
</evidence>
<dbReference type="AlphaFoldDB" id="A0A5N6YHP9"/>
<dbReference type="GO" id="GO:0004674">
    <property type="term" value="F:protein serine/threonine kinase activity"/>
    <property type="evidence" value="ECO:0007669"/>
    <property type="project" value="UniProtKB-KW"/>
</dbReference>
<keyword evidence="3" id="KW-0808">Transferase</keyword>
<dbReference type="Gene3D" id="1.10.510.10">
    <property type="entry name" value="Transferase(Phosphotransferase) domain 1"/>
    <property type="match status" value="2"/>
</dbReference>
<comment type="catalytic activity">
    <reaction evidence="8">
        <text>L-seryl-[protein] + ATP = O-phospho-L-seryl-[protein] + ADP + H(+)</text>
        <dbReference type="Rhea" id="RHEA:17989"/>
        <dbReference type="Rhea" id="RHEA-COMP:9863"/>
        <dbReference type="Rhea" id="RHEA-COMP:11604"/>
        <dbReference type="ChEBI" id="CHEBI:15378"/>
        <dbReference type="ChEBI" id="CHEBI:29999"/>
        <dbReference type="ChEBI" id="CHEBI:30616"/>
        <dbReference type="ChEBI" id="CHEBI:83421"/>
        <dbReference type="ChEBI" id="CHEBI:456216"/>
        <dbReference type="EC" id="2.7.11.1"/>
    </reaction>
</comment>
<protein>
    <recommendedName>
        <fullName evidence="1">non-specific serine/threonine protein kinase</fullName>
        <ecNumber evidence="1">2.7.11.1</ecNumber>
    </recommendedName>
</protein>
<evidence type="ECO:0000256" key="3">
    <source>
        <dbReference type="ARBA" id="ARBA00022679"/>
    </source>
</evidence>
<reference evidence="10" key="1">
    <citation type="submission" date="2019-04" db="EMBL/GenBank/DDBJ databases">
        <title>Friends and foes A comparative genomics study of 23 Aspergillus species from section Flavi.</title>
        <authorList>
            <consortium name="DOE Joint Genome Institute"/>
            <person name="Kjaerbolling I."/>
            <person name="Vesth T."/>
            <person name="Frisvad J.C."/>
            <person name="Nybo J.L."/>
            <person name="Theobald S."/>
            <person name="Kildgaard S."/>
            <person name="Isbrandt T."/>
            <person name="Kuo A."/>
            <person name="Sato A."/>
            <person name="Lyhne E.K."/>
            <person name="Kogle M.E."/>
            <person name="Wiebenga A."/>
            <person name="Kun R.S."/>
            <person name="Lubbers R.J."/>
            <person name="Makela M.R."/>
            <person name="Barry K."/>
            <person name="Chovatia M."/>
            <person name="Clum A."/>
            <person name="Daum C."/>
            <person name="Haridas S."/>
            <person name="He G."/>
            <person name="LaButti K."/>
            <person name="Lipzen A."/>
            <person name="Mondo S."/>
            <person name="Riley R."/>
            <person name="Salamov A."/>
            <person name="Simmons B.A."/>
            <person name="Magnuson J.K."/>
            <person name="Henrissat B."/>
            <person name="Mortensen U.H."/>
            <person name="Larsen T.O."/>
            <person name="Devries R.P."/>
            <person name="Grigoriev I.V."/>
            <person name="Machida M."/>
            <person name="Baker S.E."/>
            <person name="Andersen M.R."/>
        </authorList>
    </citation>
    <scope>NUCLEOTIDE SEQUENCE</scope>
    <source>
        <strain evidence="10">CBS 117612</strain>
    </source>
</reference>
<proteinExistence type="predicted"/>
<dbReference type="GO" id="GO:0000245">
    <property type="term" value="P:spliceosomal complex assembly"/>
    <property type="evidence" value="ECO:0007669"/>
    <property type="project" value="TreeGrafter"/>
</dbReference>
<keyword evidence="2" id="KW-0723">Serine/threonine-protein kinase</keyword>
<evidence type="ECO:0000256" key="6">
    <source>
        <dbReference type="ARBA" id="ARBA00022840"/>
    </source>
</evidence>
<dbReference type="InterPro" id="IPR051334">
    <property type="entry name" value="SRPK"/>
</dbReference>
<dbReference type="GO" id="GO:0050684">
    <property type="term" value="P:regulation of mRNA processing"/>
    <property type="evidence" value="ECO:0007669"/>
    <property type="project" value="TreeGrafter"/>
</dbReference>
<dbReference type="InterPro" id="IPR000719">
    <property type="entry name" value="Prot_kinase_dom"/>
</dbReference>
<evidence type="ECO:0000256" key="8">
    <source>
        <dbReference type="ARBA" id="ARBA00048679"/>
    </source>
</evidence>
<organism evidence="10">
    <name type="scientific">Aspergillus arachidicola</name>
    <dbReference type="NCBI Taxonomy" id="656916"/>
    <lineage>
        <taxon>Eukaryota</taxon>
        <taxon>Fungi</taxon>
        <taxon>Dikarya</taxon>
        <taxon>Ascomycota</taxon>
        <taxon>Pezizomycotina</taxon>
        <taxon>Eurotiomycetes</taxon>
        <taxon>Eurotiomycetidae</taxon>
        <taxon>Eurotiales</taxon>
        <taxon>Aspergillaceae</taxon>
        <taxon>Aspergillus</taxon>
        <taxon>Aspergillus subgen. Circumdati</taxon>
    </lineage>
</organism>
<keyword evidence="5 10" id="KW-0418">Kinase</keyword>
<dbReference type="PROSITE" id="PS50011">
    <property type="entry name" value="PROTEIN_KINASE_DOM"/>
    <property type="match status" value="1"/>
</dbReference>
<keyword evidence="6" id="KW-0067">ATP-binding</keyword>
<evidence type="ECO:0000256" key="4">
    <source>
        <dbReference type="ARBA" id="ARBA00022741"/>
    </source>
</evidence>
<dbReference type="InterPro" id="IPR011009">
    <property type="entry name" value="Kinase-like_dom_sf"/>
</dbReference>
<evidence type="ECO:0000256" key="2">
    <source>
        <dbReference type="ARBA" id="ARBA00022527"/>
    </source>
</evidence>
<evidence type="ECO:0000256" key="7">
    <source>
        <dbReference type="ARBA" id="ARBA00047899"/>
    </source>
</evidence>